<dbReference type="InterPro" id="IPR050953">
    <property type="entry name" value="N4_N6_ade-DNA_methylase"/>
</dbReference>
<evidence type="ECO:0000256" key="5">
    <source>
        <dbReference type="ARBA" id="ARBA00047942"/>
    </source>
</evidence>
<evidence type="ECO:0000259" key="7">
    <source>
        <dbReference type="Pfam" id="PF18135"/>
    </source>
</evidence>
<dbReference type="SUPFAM" id="SSF53335">
    <property type="entry name" value="S-adenosyl-L-methionine-dependent methyltransferases"/>
    <property type="match status" value="1"/>
</dbReference>
<dbReference type="RefSeq" id="WP_230314459.1">
    <property type="nucleotide sequence ID" value="NZ_CBTK010000261.1"/>
</dbReference>
<comment type="caution">
    <text evidence="8">The sequence shown here is derived from an EMBL/GenBank/DDBJ whole genome shotgun (WGS) entry which is preliminary data.</text>
</comment>
<evidence type="ECO:0000313" key="8">
    <source>
        <dbReference type="EMBL" id="CDH46460.1"/>
    </source>
</evidence>
<dbReference type="AlphaFoldDB" id="A0A7U7J4N7"/>
<dbReference type="Pfam" id="PF02384">
    <property type="entry name" value="N6_Mtase"/>
    <property type="match status" value="1"/>
</dbReference>
<evidence type="ECO:0000256" key="3">
    <source>
        <dbReference type="ARBA" id="ARBA00022603"/>
    </source>
</evidence>
<dbReference type="PANTHER" id="PTHR33841">
    <property type="entry name" value="DNA METHYLTRANSFERASE YEEA-RELATED"/>
    <property type="match status" value="1"/>
</dbReference>
<feature type="domain" description="Type ISP restriction-modification enzyme LLaBIII C-terminal specificity" evidence="7">
    <location>
        <begin position="695"/>
        <end position="1035"/>
    </location>
</feature>
<comment type="similarity">
    <text evidence="1">Belongs to the N(4)/N(6)-methyltransferase family.</text>
</comment>
<dbReference type="PANTHER" id="PTHR33841:SF1">
    <property type="entry name" value="DNA METHYLTRANSFERASE A"/>
    <property type="match status" value="1"/>
</dbReference>
<evidence type="ECO:0000313" key="9">
    <source>
        <dbReference type="Proteomes" id="UP000019184"/>
    </source>
</evidence>
<dbReference type="PRINTS" id="PR00507">
    <property type="entry name" value="N12N6MTFRASE"/>
</dbReference>
<dbReference type="EMBL" id="CBTK010000261">
    <property type="protein sequence ID" value="CDH46460.1"/>
    <property type="molecule type" value="Genomic_DNA"/>
</dbReference>
<dbReference type="EC" id="2.1.1.72" evidence="2"/>
<dbReference type="GO" id="GO:0008170">
    <property type="term" value="F:N-methyltransferase activity"/>
    <property type="evidence" value="ECO:0007669"/>
    <property type="project" value="InterPro"/>
</dbReference>
<proteinExistence type="inferred from homology"/>
<dbReference type="InterPro" id="IPR003356">
    <property type="entry name" value="DNA_methylase_A-5"/>
</dbReference>
<gene>
    <name evidence="8" type="ORF">BN874_460081</name>
</gene>
<accession>A0A7U7J4N7</accession>
<dbReference type="GO" id="GO:0009007">
    <property type="term" value="F:site-specific DNA-methyltransferase (adenine-specific) activity"/>
    <property type="evidence" value="ECO:0007669"/>
    <property type="project" value="UniProtKB-EC"/>
</dbReference>
<protein>
    <recommendedName>
        <fullName evidence="2">site-specific DNA-methyltransferase (adenine-specific)</fullName>
        <ecNumber evidence="2">2.1.1.72</ecNumber>
    </recommendedName>
</protein>
<dbReference type="Gene3D" id="3.40.50.150">
    <property type="entry name" value="Vaccinia Virus protein VP39"/>
    <property type="match status" value="1"/>
</dbReference>
<keyword evidence="9" id="KW-1185">Reference proteome</keyword>
<evidence type="ECO:0000256" key="1">
    <source>
        <dbReference type="ARBA" id="ARBA00006594"/>
    </source>
</evidence>
<reference evidence="8 9" key="1">
    <citation type="journal article" date="2014" name="ISME J.">
        <title>Candidatus Competibacter-lineage genomes retrieved from metagenomes reveal functional metabolic diversity.</title>
        <authorList>
            <person name="McIlroy S.J."/>
            <person name="Albertsen M."/>
            <person name="Andresen E.K."/>
            <person name="Saunders A.M."/>
            <person name="Kristiansen R."/>
            <person name="Stokholm-Bjerregaard M."/>
            <person name="Nielsen K.L."/>
            <person name="Nielsen P.H."/>
        </authorList>
    </citation>
    <scope>NUCLEOTIDE SEQUENCE [LARGE SCALE GENOMIC DNA]</scope>
    <source>
        <strain evidence="8 9">Run_B_J11</strain>
    </source>
</reference>
<comment type="catalytic activity">
    <reaction evidence="5">
        <text>a 2'-deoxyadenosine in DNA + S-adenosyl-L-methionine = an N(6)-methyl-2'-deoxyadenosine in DNA + S-adenosyl-L-homocysteine + H(+)</text>
        <dbReference type="Rhea" id="RHEA:15197"/>
        <dbReference type="Rhea" id="RHEA-COMP:12418"/>
        <dbReference type="Rhea" id="RHEA-COMP:12419"/>
        <dbReference type="ChEBI" id="CHEBI:15378"/>
        <dbReference type="ChEBI" id="CHEBI:57856"/>
        <dbReference type="ChEBI" id="CHEBI:59789"/>
        <dbReference type="ChEBI" id="CHEBI:90615"/>
        <dbReference type="ChEBI" id="CHEBI:90616"/>
        <dbReference type="EC" id="2.1.1.72"/>
    </reaction>
</comment>
<feature type="domain" description="DNA methylase adenine-specific" evidence="6">
    <location>
        <begin position="288"/>
        <end position="491"/>
    </location>
</feature>
<keyword evidence="4" id="KW-0808">Transferase</keyword>
<organism evidence="8 9">
    <name type="scientific">Candidatus Contendobacter odensis Run_B_J11</name>
    <dbReference type="NCBI Taxonomy" id="1400861"/>
    <lineage>
        <taxon>Bacteria</taxon>
        <taxon>Pseudomonadati</taxon>
        <taxon>Pseudomonadota</taxon>
        <taxon>Gammaproteobacteria</taxon>
        <taxon>Candidatus Competibacteraceae</taxon>
        <taxon>Candidatus Contendibacter</taxon>
    </lineage>
</organism>
<dbReference type="InterPro" id="IPR041635">
    <property type="entry name" value="Type_ISP_LLaBIII_C"/>
</dbReference>
<keyword evidence="3 8" id="KW-0489">Methyltransferase</keyword>
<evidence type="ECO:0000256" key="2">
    <source>
        <dbReference type="ARBA" id="ARBA00011900"/>
    </source>
</evidence>
<sequence>MNIQPFRTYLDQVAAALKAGNATEHTHRPALKTLLEALDSTIIATNEPKRIACGAPDYIIIKGDLPLGYIEAKDVGADLDAVEKSEQLQRYRASLGNLLLTDYLEFRWYVAGEQRLAARLPLKWIATAAESVAELFTQFLNADAPLINTPRDLALRLAARARLLRGLIQRALAEEAAEGSLQGQMQAIQEVLLPNLTVEQFSDLYAQTLCYGLFTARCHAKSGTHFTRQHAAYDLPKTHPFLRTLFNHIAGPELNEDIAWAVDEVAELLARADIAAILQDFGQRTRREDPVVHFYETFLTAYDPALRETRGVYYTPEPVVSYLVRSVDALLKRVFQLPLGLADAGKMTLTEGEKEIQAHRVQILDPATGTGTFLYEVIAHIHATFAGNQGLWSDYVREHLLPRLYGFELLMAPYTVAHLKLGLLLRETGYDFASEDRLRVYLTNTLEQVRELTHLPLFGEWLVKEARNAAHAKQNAPIMVVLGNPPYSGHSANQGEWIAGLLRGLDGLSNKKTGSYFMVDGEPLKERNPKWLNDDYVKFIRFAQWRIERTGYGILALITNHGYLDNPTFRGMRQSLMQTFDQMYLLDLHGNSKKKEKAPDGGKDENVFDIQQGVAIGLFVRSPLLVGEALEARAKCQVHHAELWGEREGKYRQLLENEVESTEWRRIEPQAPYYLFAPQNVDLLGEYESGWKINEIMPVNSVGIVTARDDLTIHWSKEEIWETVQNFSSLPSEEARDKYSLGKDARDWKVSLAQNDLKSGKGLSKDYIKPILYRPFDVRYTYYTGKTRGFICMPRPEVMQHMLKDKNIGLIATRTTKDEWDCLVTKSVCGHKSCAAYDINTLFPLYLYDITGKTCNFTPRFMANLEKILNLIFIPDGRGDLETTIGPKDVFNYAYAIFHSPAYRSRYAAFLKMDFPRLPLTSDRALFQTLCILGAELTALHLMERDAPAIASYPVAGTNRIDAVRYSEPNNDTPGRVWINALQYFQGIPPEVWNFHIGGYQVVSKWLKDRKGCVLRFDDLTHYLRISAAIQRTLQIQQKIDEAITEWPIR</sequence>
<dbReference type="Pfam" id="PF18135">
    <property type="entry name" value="Type_ISP_C"/>
    <property type="match status" value="1"/>
</dbReference>
<dbReference type="GO" id="GO:0003677">
    <property type="term" value="F:DNA binding"/>
    <property type="evidence" value="ECO:0007669"/>
    <property type="project" value="InterPro"/>
</dbReference>
<dbReference type="GO" id="GO:0032259">
    <property type="term" value="P:methylation"/>
    <property type="evidence" value="ECO:0007669"/>
    <property type="project" value="UniProtKB-KW"/>
</dbReference>
<dbReference type="InterPro" id="IPR029063">
    <property type="entry name" value="SAM-dependent_MTases_sf"/>
</dbReference>
<evidence type="ECO:0000259" key="6">
    <source>
        <dbReference type="Pfam" id="PF02384"/>
    </source>
</evidence>
<dbReference type="Proteomes" id="UP000019184">
    <property type="component" value="Unassembled WGS sequence"/>
</dbReference>
<evidence type="ECO:0000256" key="4">
    <source>
        <dbReference type="ARBA" id="ARBA00022679"/>
    </source>
</evidence>
<name>A0A7U7J4N7_9GAMM</name>